<dbReference type="PANTHER" id="PTHR30622:SF2">
    <property type="entry name" value="UNDECAPRENYL-DIPHOSPHATASE"/>
    <property type="match status" value="1"/>
</dbReference>
<gene>
    <name evidence="13" type="primary">uppP_28</name>
    <name evidence="13" type="ORF">SDC9_92895</name>
</gene>
<keyword evidence="6 12" id="KW-0812">Transmembrane</keyword>
<evidence type="ECO:0000256" key="3">
    <source>
        <dbReference type="ARBA" id="ARBA00012374"/>
    </source>
</evidence>
<evidence type="ECO:0000256" key="7">
    <source>
        <dbReference type="ARBA" id="ARBA00022801"/>
    </source>
</evidence>
<comment type="caution">
    <text evidence="13">The sequence shown here is derived from an EMBL/GenBank/DDBJ whole genome shotgun (WGS) entry which is preliminary data.</text>
</comment>
<name>A0A644ZZJ1_9ZZZZ</name>
<feature type="transmembrane region" description="Helical" evidence="12">
    <location>
        <begin position="25"/>
        <end position="45"/>
    </location>
</feature>
<protein>
    <recommendedName>
        <fullName evidence="4">Undecaprenyl-diphosphatase</fullName>
        <ecNumber evidence="3">3.6.1.27</ecNumber>
    </recommendedName>
    <alternativeName>
        <fullName evidence="10">Undecaprenyl pyrophosphate phosphatase</fullName>
    </alternativeName>
</protein>
<evidence type="ECO:0000256" key="10">
    <source>
        <dbReference type="ARBA" id="ARBA00032707"/>
    </source>
</evidence>
<reference evidence="13" key="1">
    <citation type="submission" date="2019-08" db="EMBL/GenBank/DDBJ databases">
        <authorList>
            <person name="Kucharzyk K."/>
            <person name="Murdoch R.W."/>
            <person name="Higgins S."/>
            <person name="Loffler F."/>
        </authorList>
    </citation>
    <scope>NUCLEOTIDE SEQUENCE</scope>
</reference>
<keyword evidence="9 12" id="KW-0472">Membrane</keyword>
<comment type="catalytic activity">
    <reaction evidence="11">
        <text>di-trans,octa-cis-undecaprenyl diphosphate + H2O = di-trans,octa-cis-undecaprenyl phosphate + phosphate + H(+)</text>
        <dbReference type="Rhea" id="RHEA:28094"/>
        <dbReference type="ChEBI" id="CHEBI:15377"/>
        <dbReference type="ChEBI" id="CHEBI:15378"/>
        <dbReference type="ChEBI" id="CHEBI:43474"/>
        <dbReference type="ChEBI" id="CHEBI:58405"/>
        <dbReference type="ChEBI" id="CHEBI:60392"/>
        <dbReference type="EC" id="3.6.1.27"/>
    </reaction>
</comment>
<dbReference type="EMBL" id="VSSQ01011181">
    <property type="protein sequence ID" value="MPM46197.1"/>
    <property type="molecule type" value="Genomic_DNA"/>
</dbReference>
<evidence type="ECO:0000256" key="9">
    <source>
        <dbReference type="ARBA" id="ARBA00023136"/>
    </source>
</evidence>
<evidence type="ECO:0000256" key="1">
    <source>
        <dbReference type="ARBA" id="ARBA00004651"/>
    </source>
</evidence>
<evidence type="ECO:0000256" key="4">
    <source>
        <dbReference type="ARBA" id="ARBA00021581"/>
    </source>
</evidence>
<proteinExistence type="inferred from homology"/>
<evidence type="ECO:0000256" key="2">
    <source>
        <dbReference type="ARBA" id="ARBA00010621"/>
    </source>
</evidence>
<sequence length="82" mass="8653">MSIPAILGGALIEIPDAMKAGLGGVHWTTVAAGVIVAGLTGYFAVKIMIAAIKKKQLWGFAAYTAVLGVLVIIDQYVTHYFF</sequence>
<feature type="transmembrane region" description="Helical" evidence="12">
    <location>
        <begin position="57"/>
        <end position="77"/>
    </location>
</feature>
<dbReference type="PANTHER" id="PTHR30622">
    <property type="entry name" value="UNDECAPRENYL-DIPHOSPHATASE"/>
    <property type="match status" value="1"/>
</dbReference>
<accession>A0A644ZZJ1</accession>
<dbReference type="Pfam" id="PF02673">
    <property type="entry name" value="BacA"/>
    <property type="match status" value="1"/>
</dbReference>
<keyword evidence="8 12" id="KW-1133">Transmembrane helix</keyword>
<dbReference type="EC" id="3.6.1.27" evidence="3"/>
<dbReference type="AlphaFoldDB" id="A0A644ZZJ1"/>
<keyword evidence="7 13" id="KW-0378">Hydrolase</keyword>
<evidence type="ECO:0000256" key="8">
    <source>
        <dbReference type="ARBA" id="ARBA00022989"/>
    </source>
</evidence>
<evidence type="ECO:0000256" key="6">
    <source>
        <dbReference type="ARBA" id="ARBA00022692"/>
    </source>
</evidence>
<comment type="similarity">
    <text evidence="2">Belongs to the UppP family.</text>
</comment>
<comment type="subcellular location">
    <subcellularLocation>
        <location evidence="1">Cell membrane</location>
        <topology evidence="1">Multi-pass membrane protein</topology>
    </subcellularLocation>
</comment>
<dbReference type="GO" id="GO:0050380">
    <property type="term" value="F:undecaprenyl-diphosphatase activity"/>
    <property type="evidence" value="ECO:0007669"/>
    <property type="project" value="UniProtKB-EC"/>
</dbReference>
<dbReference type="GO" id="GO:0005886">
    <property type="term" value="C:plasma membrane"/>
    <property type="evidence" value="ECO:0007669"/>
    <property type="project" value="UniProtKB-SubCell"/>
</dbReference>
<dbReference type="InterPro" id="IPR003824">
    <property type="entry name" value="UppP"/>
</dbReference>
<evidence type="ECO:0000256" key="5">
    <source>
        <dbReference type="ARBA" id="ARBA00022475"/>
    </source>
</evidence>
<evidence type="ECO:0000313" key="13">
    <source>
        <dbReference type="EMBL" id="MPM46197.1"/>
    </source>
</evidence>
<keyword evidence="5" id="KW-1003">Cell membrane</keyword>
<evidence type="ECO:0000256" key="12">
    <source>
        <dbReference type="SAM" id="Phobius"/>
    </source>
</evidence>
<evidence type="ECO:0000256" key="11">
    <source>
        <dbReference type="ARBA" id="ARBA00047594"/>
    </source>
</evidence>
<organism evidence="13">
    <name type="scientific">bioreactor metagenome</name>
    <dbReference type="NCBI Taxonomy" id="1076179"/>
    <lineage>
        <taxon>unclassified sequences</taxon>
        <taxon>metagenomes</taxon>
        <taxon>ecological metagenomes</taxon>
    </lineage>
</organism>